<keyword evidence="5" id="KW-0520">NAD</keyword>
<feature type="transmembrane region" description="Helical" evidence="5">
    <location>
        <begin position="371"/>
        <end position="391"/>
    </location>
</feature>
<gene>
    <name evidence="5 8" type="primary">nuoN</name>
    <name evidence="8" type="ORF">RHODO2019_01990</name>
</gene>
<comment type="subcellular location">
    <subcellularLocation>
        <location evidence="5">Cell membrane</location>
        <topology evidence="5">Multi-pass membrane protein</topology>
    </subcellularLocation>
    <subcellularLocation>
        <location evidence="1">Endomembrane system</location>
        <topology evidence="1">Multi-pass membrane protein</topology>
    </subcellularLocation>
    <subcellularLocation>
        <location evidence="6">Membrane</location>
        <topology evidence="6">Multi-pass membrane protein</topology>
    </subcellularLocation>
</comment>
<comment type="subunit">
    <text evidence="5">NDH-1 is composed of 14 different subunits. Subunits NuoA, H, J, K, L, M, N constitute the membrane sector of the complex.</text>
</comment>
<feature type="domain" description="NADH:quinone oxidoreductase/Mrp antiporter transmembrane" evidence="7">
    <location>
        <begin position="167"/>
        <end position="459"/>
    </location>
</feature>
<dbReference type="NCBIfam" id="NF004441">
    <property type="entry name" value="PRK05777.1-4"/>
    <property type="match status" value="1"/>
</dbReference>
<keyword evidence="2 5" id="KW-0812">Transmembrane</keyword>
<feature type="transmembrane region" description="Helical" evidence="5">
    <location>
        <begin position="286"/>
        <end position="305"/>
    </location>
</feature>
<dbReference type="GO" id="GO:0050136">
    <property type="term" value="F:NADH dehydrogenase (quinone) (non-electrogenic) activity"/>
    <property type="evidence" value="ECO:0007669"/>
    <property type="project" value="UniProtKB-EC"/>
</dbReference>
<dbReference type="RefSeq" id="WP_265383386.1">
    <property type="nucleotide sequence ID" value="NZ_CP110615.1"/>
</dbReference>
<evidence type="ECO:0000256" key="4">
    <source>
        <dbReference type="ARBA" id="ARBA00023136"/>
    </source>
</evidence>
<dbReference type="PANTHER" id="PTHR22773">
    <property type="entry name" value="NADH DEHYDROGENASE"/>
    <property type="match status" value="1"/>
</dbReference>
<evidence type="ECO:0000313" key="8">
    <source>
        <dbReference type="EMBL" id="UZJ25280.1"/>
    </source>
</evidence>
<keyword evidence="5" id="KW-0813">Transport</keyword>
<feature type="transmembrane region" description="Helical" evidence="5">
    <location>
        <begin position="20"/>
        <end position="43"/>
    </location>
</feature>
<evidence type="ECO:0000256" key="6">
    <source>
        <dbReference type="RuleBase" id="RU000320"/>
    </source>
</evidence>
<keyword evidence="5" id="KW-1278">Translocase</keyword>
<keyword evidence="9" id="KW-1185">Reference proteome</keyword>
<keyword evidence="4 5" id="KW-0472">Membrane</keyword>
<dbReference type="Pfam" id="PF00361">
    <property type="entry name" value="Proton_antipo_M"/>
    <property type="match status" value="1"/>
</dbReference>
<comment type="similarity">
    <text evidence="5">Belongs to the complex I subunit 2 family.</text>
</comment>
<dbReference type="InterPro" id="IPR010096">
    <property type="entry name" value="NADH-Q_OxRdtase_suN/2"/>
</dbReference>
<name>A0ABY6P0W5_9NOCA</name>
<feature type="transmembrane region" description="Helical" evidence="5">
    <location>
        <begin position="412"/>
        <end position="430"/>
    </location>
</feature>
<dbReference type="Proteomes" id="UP001164965">
    <property type="component" value="Chromosome"/>
</dbReference>
<evidence type="ECO:0000259" key="7">
    <source>
        <dbReference type="Pfam" id="PF00361"/>
    </source>
</evidence>
<feature type="transmembrane region" description="Helical" evidence="5">
    <location>
        <begin position="203"/>
        <end position="227"/>
    </location>
</feature>
<feature type="transmembrane region" description="Helical" evidence="5">
    <location>
        <begin position="488"/>
        <end position="510"/>
    </location>
</feature>
<keyword evidence="5" id="KW-1003">Cell membrane</keyword>
<feature type="transmembrane region" description="Helical" evidence="5">
    <location>
        <begin position="450"/>
        <end position="476"/>
    </location>
</feature>
<feature type="transmembrane region" description="Helical" evidence="5">
    <location>
        <begin position="317"/>
        <end position="336"/>
    </location>
</feature>
<proteinExistence type="inferred from homology"/>
<accession>A0ABY6P0W5</accession>
<dbReference type="InterPro" id="IPR001750">
    <property type="entry name" value="ND/Mrp_TM"/>
</dbReference>
<evidence type="ECO:0000313" key="9">
    <source>
        <dbReference type="Proteomes" id="UP001164965"/>
    </source>
</evidence>
<dbReference type="HAMAP" id="MF_00445">
    <property type="entry name" value="NDH1_NuoN_1"/>
    <property type="match status" value="1"/>
</dbReference>
<reference evidence="8" key="1">
    <citation type="submission" date="2022-10" db="EMBL/GenBank/DDBJ databases">
        <title>Rhodococcus sp.75.</title>
        <authorList>
            <person name="Sun M."/>
        </authorList>
    </citation>
    <scope>NUCLEOTIDE SEQUENCE</scope>
    <source>
        <strain evidence="8">75</strain>
    </source>
</reference>
<evidence type="ECO:0000256" key="2">
    <source>
        <dbReference type="ARBA" id="ARBA00022692"/>
    </source>
</evidence>
<evidence type="ECO:0000256" key="1">
    <source>
        <dbReference type="ARBA" id="ARBA00004127"/>
    </source>
</evidence>
<comment type="catalytic activity">
    <reaction evidence="5">
        <text>a quinone + NADH + 5 H(+)(in) = a quinol + NAD(+) + 4 H(+)(out)</text>
        <dbReference type="Rhea" id="RHEA:57888"/>
        <dbReference type="ChEBI" id="CHEBI:15378"/>
        <dbReference type="ChEBI" id="CHEBI:24646"/>
        <dbReference type="ChEBI" id="CHEBI:57540"/>
        <dbReference type="ChEBI" id="CHEBI:57945"/>
        <dbReference type="ChEBI" id="CHEBI:132124"/>
    </reaction>
</comment>
<organism evidence="8 9">
    <name type="scientific">Rhodococcus antarcticus</name>
    <dbReference type="NCBI Taxonomy" id="2987751"/>
    <lineage>
        <taxon>Bacteria</taxon>
        <taxon>Bacillati</taxon>
        <taxon>Actinomycetota</taxon>
        <taxon>Actinomycetes</taxon>
        <taxon>Mycobacteriales</taxon>
        <taxon>Nocardiaceae</taxon>
        <taxon>Rhodococcus</taxon>
    </lineage>
</organism>
<feature type="transmembrane region" description="Helical" evidence="5">
    <location>
        <begin position="247"/>
        <end position="266"/>
    </location>
</feature>
<feature type="transmembrane region" description="Helical" evidence="5">
    <location>
        <begin position="343"/>
        <end position="365"/>
    </location>
</feature>
<keyword evidence="5" id="KW-0874">Quinone</keyword>
<dbReference type="EC" id="7.1.1.-" evidence="5"/>
<keyword evidence="3 5" id="KW-1133">Transmembrane helix</keyword>
<dbReference type="EMBL" id="CP110615">
    <property type="protein sequence ID" value="UZJ25280.1"/>
    <property type="molecule type" value="Genomic_DNA"/>
</dbReference>
<keyword evidence="8" id="KW-0560">Oxidoreductase</keyword>
<feature type="transmembrane region" description="Helical" evidence="5">
    <location>
        <begin position="55"/>
        <end position="75"/>
    </location>
</feature>
<feature type="transmembrane region" description="Helical" evidence="5">
    <location>
        <begin position="95"/>
        <end position="113"/>
    </location>
</feature>
<evidence type="ECO:0000256" key="3">
    <source>
        <dbReference type="ARBA" id="ARBA00022989"/>
    </source>
</evidence>
<dbReference type="NCBIfam" id="TIGR01770">
    <property type="entry name" value="NDH_I_N"/>
    <property type="match status" value="1"/>
</dbReference>
<protein>
    <recommendedName>
        <fullName evidence="5">NADH-quinone oxidoreductase subunit N</fullName>
        <ecNumber evidence="5">7.1.1.-</ecNumber>
    </recommendedName>
    <alternativeName>
        <fullName evidence="5">NADH dehydrogenase I subunit N</fullName>
    </alternativeName>
    <alternativeName>
        <fullName evidence="5">NDH-1 subunit N</fullName>
    </alternativeName>
</protein>
<feature type="transmembrane region" description="Helical" evidence="5">
    <location>
        <begin position="173"/>
        <end position="191"/>
    </location>
</feature>
<evidence type="ECO:0000256" key="5">
    <source>
        <dbReference type="HAMAP-Rule" id="MF_00445"/>
    </source>
</evidence>
<comment type="function">
    <text evidence="5">NDH-1 shuttles electrons from NADH, via FMN and iron-sulfur (Fe-S) centers, to quinones in the respiratory chain. The immediate electron acceptor for the enzyme in this species is believed to be a menaquinone. Couples the redox reaction to proton translocation (for every two electrons transferred, four hydrogen ions are translocated across the cytoplasmic membrane), and thus conserves the redox energy in a proton gradient.</text>
</comment>
<sequence length="525" mass="54150">MNVLAQGSVLAQDTLPAPAVAYGALSPLLVLLGAACVGVLVEAFVPRASRWATQVAVTLGALLVAGAALGLYATSASRVDLSTLSGAVAVDQPTLFLWGTLLLLGAGSVLMVADRSVEPGGAFVADVQAPPVGTVLTREQASATSTHTEVFPLVLFSLAGMMAFVAAGDLLTMFVALEVLSLPLYLLCGLARRRRLLSQESAVKYFLLGAFASAFFLYGLALLYGYAGTVSLAGIATATGGSDRSDTLLFAGLALLLVGLLFKASVGPFHTWTPDVYQGAPTPITAFMATCTKVAAFGAILRVLTVAFDGVRWDWRPVLITVAILSMVIGTVLGLTQTDMKRMIAYSSVAHAGFILVGTIALTPAGLSGTLFYLLAYGFTTLAALGVISLVRDGTGEAGHLSQWAGLGRRSPVVAGVFTLCMLSLAGIPLTSGFISKFAVFSAAYADGMVPLVVVAVVFSAVAAFFYLRVVVVMFFNEPHPDGPTVTVPGVFTTVAISIGTLSTVLLGVVPGPVLDFATVSTFSS</sequence>